<evidence type="ECO:0000313" key="2">
    <source>
        <dbReference type="Proteomes" id="UP000887565"/>
    </source>
</evidence>
<name>A0A915JIX2_ROMCU</name>
<proteinExistence type="predicted"/>
<evidence type="ECO:0000313" key="3">
    <source>
        <dbReference type="WBParaSite" id="nRc.2.0.1.t26032-RA"/>
    </source>
</evidence>
<dbReference type="Pfam" id="PF14893">
    <property type="entry name" value="PNMA"/>
    <property type="match status" value="1"/>
</dbReference>
<feature type="domain" description="Paraneoplastic antigen Ma-like C-terminal" evidence="1">
    <location>
        <begin position="71"/>
        <end position="176"/>
    </location>
</feature>
<protein>
    <submittedName>
        <fullName evidence="3">Retrotransposon gag domain-containing protein</fullName>
    </submittedName>
</protein>
<dbReference type="WBParaSite" id="nRc.2.0.1.t26032-RA">
    <property type="protein sequence ID" value="nRc.2.0.1.t26032-RA"/>
    <property type="gene ID" value="nRc.2.0.1.g26032"/>
</dbReference>
<reference evidence="3" key="1">
    <citation type="submission" date="2022-11" db="UniProtKB">
        <authorList>
            <consortium name="WormBaseParasite"/>
        </authorList>
    </citation>
    <scope>IDENTIFICATION</scope>
</reference>
<dbReference type="InterPro" id="IPR048270">
    <property type="entry name" value="PNMA_C"/>
</dbReference>
<evidence type="ECO:0000259" key="1">
    <source>
        <dbReference type="Pfam" id="PF14893"/>
    </source>
</evidence>
<organism evidence="2 3">
    <name type="scientific">Romanomermis culicivorax</name>
    <name type="common">Nematode worm</name>
    <dbReference type="NCBI Taxonomy" id="13658"/>
    <lineage>
        <taxon>Eukaryota</taxon>
        <taxon>Metazoa</taxon>
        <taxon>Ecdysozoa</taxon>
        <taxon>Nematoda</taxon>
        <taxon>Enoplea</taxon>
        <taxon>Dorylaimia</taxon>
        <taxon>Mermithida</taxon>
        <taxon>Mermithoidea</taxon>
        <taxon>Mermithidae</taxon>
        <taxon>Romanomermis</taxon>
    </lineage>
</organism>
<sequence>MPLQNQDPLGNIVQDALAIVLNQRLQNLEAQLNSKAALMESTVNEIRVNHLRGDMLSSKINDFPFFSGLPNENFTEWAKKLEKQMILKGIKNDDNELKRFLLEFHLRGGALTKFENILNSDHPPANYKQFKAALERAFSNQREALYHHQCLKDRKQKQTETVTAYSNELEKLGRLAYPTLDSNVRKTSLESIFFDRLREVVRKALKFKRFTNFEHLIGEAVFLEQEEG</sequence>
<keyword evidence="2" id="KW-1185">Reference proteome</keyword>
<dbReference type="Proteomes" id="UP000887565">
    <property type="component" value="Unplaced"/>
</dbReference>
<dbReference type="AlphaFoldDB" id="A0A915JIX2"/>
<accession>A0A915JIX2</accession>